<keyword evidence="1" id="KW-0472">Membrane</keyword>
<dbReference type="eggNOG" id="ENOG502SN4X">
    <property type="taxonomic scope" value="Eukaryota"/>
</dbReference>
<dbReference type="Proteomes" id="UP000030671">
    <property type="component" value="Unassembled WGS sequence"/>
</dbReference>
<organism evidence="2 3">
    <name type="scientific">Heterobasidion irregulare (strain TC 32-1)</name>
    <dbReference type="NCBI Taxonomy" id="747525"/>
    <lineage>
        <taxon>Eukaryota</taxon>
        <taxon>Fungi</taxon>
        <taxon>Dikarya</taxon>
        <taxon>Basidiomycota</taxon>
        <taxon>Agaricomycotina</taxon>
        <taxon>Agaricomycetes</taxon>
        <taxon>Russulales</taxon>
        <taxon>Bondarzewiaceae</taxon>
        <taxon>Heterobasidion</taxon>
        <taxon>Heterobasidion annosum species complex</taxon>
    </lineage>
</organism>
<feature type="transmembrane region" description="Helical" evidence="1">
    <location>
        <begin position="204"/>
        <end position="227"/>
    </location>
</feature>
<keyword evidence="1" id="KW-0812">Transmembrane</keyword>
<dbReference type="EMBL" id="KI925454">
    <property type="protein sequence ID" value="ETW87305.1"/>
    <property type="molecule type" value="Genomic_DNA"/>
</dbReference>
<dbReference type="OrthoDB" id="3267487at2759"/>
<sequence>MGSSHLSWPAGGTFVSSPRPCQFKHWGSLRSFPTYLLPPFWRGTPVPSSYIVCPRWHSLPERYFFHSHFPIALTTMTTWQLDHKSFVSPTSTLLQDDLLLMSSPTSPPISSTSSCCEPNMAIVQLMTTLTISDYSRFYDGPIGEFLPTYSQLADGSLVAPPFLQDLKVAFASLLLMGAYLLLSIRNIIVSFRFIRRMKVKNKDLFYMLFASQVLSLVIWIPLVVAMFDTALDCTTILRVTRLFSSVSTDIMVSLMHDTSDLLPDLLLQITGIFGVKAYRCLGNARFVPVLMALLQIANSTLTVNDLVQLHGIRGLSGLCSCLHPSDMLPVVVILIFVESFFICCCCKWPFSFLRPWQ</sequence>
<dbReference type="GeneID" id="20668092"/>
<dbReference type="HOGENOM" id="CLU_776245_0_0_1"/>
<accession>W4KPK8</accession>
<protein>
    <submittedName>
        <fullName evidence="2">Uncharacterized protein</fullName>
    </submittedName>
</protein>
<evidence type="ECO:0000256" key="1">
    <source>
        <dbReference type="SAM" id="Phobius"/>
    </source>
</evidence>
<proteinExistence type="predicted"/>
<keyword evidence="3" id="KW-1185">Reference proteome</keyword>
<gene>
    <name evidence="2" type="ORF">HETIRDRAFT_166842</name>
</gene>
<name>W4KPK8_HETIT</name>
<reference evidence="2 3" key="1">
    <citation type="journal article" date="2012" name="New Phytol.">
        <title>Insight into trade-off between wood decay and parasitism from the genome of a fungal forest pathogen.</title>
        <authorList>
            <person name="Olson A."/>
            <person name="Aerts A."/>
            <person name="Asiegbu F."/>
            <person name="Belbahri L."/>
            <person name="Bouzid O."/>
            <person name="Broberg A."/>
            <person name="Canback B."/>
            <person name="Coutinho P.M."/>
            <person name="Cullen D."/>
            <person name="Dalman K."/>
            <person name="Deflorio G."/>
            <person name="van Diepen L.T."/>
            <person name="Dunand C."/>
            <person name="Duplessis S."/>
            <person name="Durling M."/>
            <person name="Gonthier P."/>
            <person name="Grimwood J."/>
            <person name="Fossdal C.G."/>
            <person name="Hansson D."/>
            <person name="Henrissat B."/>
            <person name="Hietala A."/>
            <person name="Himmelstrand K."/>
            <person name="Hoffmeister D."/>
            <person name="Hogberg N."/>
            <person name="James T.Y."/>
            <person name="Karlsson M."/>
            <person name="Kohler A."/>
            <person name="Kues U."/>
            <person name="Lee Y.H."/>
            <person name="Lin Y.C."/>
            <person name="Lind M."/>
            <person name="Lindquist E."/>
            <person name="Lombard V."/>
            <person name="Lucas S."/>
            <person name="Lunden K."/>
            <person name="Morin E."/>
            <person name="Murat C."/>
            <person name="Park J."/>
            <person name="Raffaello T."/>
            <person name="Rouze P."/>
            <person name="Salamov A."/>
            <person name="Schmutz J."/>
            <person name="Solheim H."/>
            <person name="Stahlberg J."/>
            <person name="Velez H."/>
            <person name="de Vries R.P."/>
            <person name="Wiebenga A."/>
            <person name="Woodward S."/>
            <person name="Yakovlev I."/>
            <person name="Garbelotto M."/>
            <person name="Martin F."/>
            <person name="Grigoriev I.V."/>
            <person name="Stenlid J."/>
        </authorList>
    </citation>
    <scope>NUCLEOTIDE SEQUENCE [LARGE SCALE GENOMIC DNA]</scope>
    <source>
        <strain evidence="2 3">TC 32-1</strain>
    </source>
</reference>
<evidence type="ECO:0000313" key="2">
    <source>
        <dbReference type="EMBL" id="ETW87305.1"/>
    </source>
</evidence>
<feature type="transmembrane region" description="Helical" evidence="1">
    <location>
        <begin position="166"/>
        <end position="184"/>
    </location>
</feature>
<dbReference type="AlphaFoldDB" id="W4KPK8"/>
<keyword evidence="1" id="KW-1133">Transmembrane helix</keyword>
<dbReference type="InParanoid" id="W4KPK8"/>
<dbReference type="RefSeq" id="XP_009541222.1">
    <property type="nucleotide sequence ID" value="XM_009542927.1"/>
</dbReference>
<feature type="transmembrane region" description="Helical" evidence="1">
    <location>
        <begin position="327"/>
        <end position="350"/>
    </location>
</feature>
<dbReference type="KEGG" id="hir:HETIRDRAFT_166842"/>
<evidence type="ECO:0000313" key="3">
    <source>
        <dbReference type="Proteomes" id="UP000030671"/>
    </source>
</evidence>